<dbReference type="SUPFAM" id="SSF57756">
    <property type="entry name" value="Retrovirus zinc finger-like domains"/>
    <property type="match status" value="1"/>
</dbReference>
<organism evidence="1 2">
    <name type="scientific">Tetrapisispora phaffii (strain ATCC 24235 / CBS 4417 / NBRC 1672 / NRRL Y-8282 / UCD 70-5)</name>
    <name type="common">Yeast</name>
    <name type="synonym">Fabospora phaffii</name>
    <dbReference type="NCBI Taxonomy" id="1071381"/>
    <lineage>
        <taxon>Eukaryota</taxon>
        <taxon>Fungi</taxon>
        <taxon>Dikarya</taxon>
        <taxon>Ascomycota</taxon>
        <taxon>Saccharomycotina</taxon>
        <taxon>Saccharomycetes</taxon>
        <taxon>Saccharomycetales</taxon>
        <taxon>Saccharomycetaceae</taxon>
        <taxon>Tetrapisispora</taxon>
    </lineage>
</organism>
<evidence type="ECO:0008006" key="3">
    <source>
        <dbReference type="Google" id="ProtNLM"/>
    </source>
</evidence>
<accession>G8BWS1</accession>
<name>G8BWS1_TETPH</name>
<dbReference type="Proteomes" id="UP000005666">
    <property type="component" value="Chromosome 8"/>
</dbReference>
<dbReference type="GO" id="GO:0003676">
    <property type="term" value="F:nucleic acid binding"/>
    <property type="evidence" value="ECO:0007669"/>
    <property type="project" value="InterPro"/>
</dbReference>
<reference evidence="1 2" key="1">
    <citation type="journal article" date="2011" name="Proc. Natl. Acad. Sci. U.S.A.">
        <title>Evolutionary erosion of yeast sex chromosomes by mating-type switching accidents.</title>
        <authorList>
            <person name="Gordon J.L."/>
            <person name="Armisen D."/>
            <person name="Proux-Wera E."/>
            <person name="Oheigeartaigh S.S."/>
            <person name="Byrne K.P."/>
            <person name="Wolfe K.H."/>
        </authorList>
    </citation>
    <scope>NUCLEOTIDE SEQUENCE [LARGE SCALE GENOMIC DNA]</scope>
    <source>
        <strain evidence="2">ATCC 24235 / CBS 4417 / NBRC 1672 / NRRL Y-8282 / UCD 70-5</strain>
    </source>
</reference>
<dbReference type="EMBL" id="HE612863">
    <property type="protein sequence ID" value="CCE64225.1"/>
    <property type="molecule type" value="Genomic_DNA"/>
</dbReference>
<dbReference type="eggNOG" id="ENOG502S6BB">
    <property type="taxonomic scope" value="Eukaryota"/>
</dbReference>
<dbReference type="KEGG" id="tpf:TPHA_0H00140"/>
<protein>
    <recommendedName>
        <fullName evidence="3">CCHC-type domain-containing protein</fullName>
    </recommendedName>
</protein>
<dbReference type="AlphaFoldDB" id="G8BWS1"/>
<dbReference type="HOGENOM" id="CLU_125085_0_0_1"/>
<dbReference type="InterPro" id="IPR036875">
    <property type="entry name" value="Znf_CCHC_sf"/>
</dbReference>
<gene>
    <name evidence="1" type="primary">TPHA0H00140</name>
    <name evidence="1" type="ordered locus">TPHA_0H00140</name>
</gene>
<dbReference type="GO" id="GO:0008270">
    <property type="term" value="F:zinc ion binding"/>
    <property type="evidence" value="ECO:0007669"/>
    <property type="project" value="InterPro"/>
</dbReference>
<dbReference type="OrthoDB" id="4069967at2759"/>
<dbReference type="Pfam" id="PF16588">
    <property type="entry name" value="zf-C2H2_10"/>
    <property type="match status" value="1"/>
</dbReference>
<dbReference type="OMA" id="HTRANCQ"/>
<proteinExistence type="predicted"/>
<sequence>MANTLKNDDIVKFSYAMDQIAKLIAQNKKQSSVANSEYEKKMKELDKLINLLLGLSKSTSSKGYSLNTSKLDEILKEGFEVVTKGNDEKYIMLPIQEEPQGPLEDIKKGEVHIKKSKNKKKNKIRCSYCNETGHTRAKCEMKLMTPIREHYNQ</sequence>
<evidence type="ECO:0000313" key="2">
    <source>
        <dbReference type="Proteomes" id="UP000005666"/>
    </source>
</evidence>
<dbReference type="GeneID" id="11534155"/>
<evidence type="ECO:0000313" key="1">
    <source>
        <dbReference type="EMBL" id="CCE64225.1"/>
    </source>
</evidence>
<dbReference type="RefSeq" id="XP_003686659.1">
    <property type="nucleotide sequence ID" value="XM_003686611.1"/>
</dbReference>
<keyword evidence="2" id="KW-1185">Reference proteome</keyword>